<dbReference type="Pfam" id="PF13580">
    <property type="entry name" value="SIS_2"/>
    <property type="match status" value="1"/>
</dbReference>
<dbReference type="GO" id="GO:1901135">
    <property type="term" value="P:carbohydrate derivative metabolic process"/>
    <property type="evidence" value="ECO:0007669"/>
    <property type="project" value="InterPro"/>
</dbReference>
<dbReference type="EMBL" id="PVNP01000051">
    <property type="protein sequence ID" value="PRO74355.1"/>
    <property type="molecule type" value="Genomic_DNA"/>
</dbReference>
<evidence type="ECO:0000259" key="1">
    <source>
        <dbReference type="PROSITE" id="PS51464"/>
    </source>
</evidence>
<organism evidence="2 3">
    <name type="scientific">Alteromonas alba</name>
    <dbReference type="NCBI Taxonomy" id="2079529"/>
    <lineage>
        <taxon>Bacteria</taxon>
        <taxon>Pseudomonadati</taxon>
        <taxon>Pseudomonadota</taxon>
        <taxon>Gammaproteobacteria</taxon>
        <taxon>Alteromonadales</taxon>
        <taxon>Alteromonadaceae</taxon>
        <taxon>Alteromonas/Salinimonas group</taxon>
        <taxon>Alteromonas</taxon>
    </lineage>
</organism>
<protein>
    <submittedName>
        <fullName evidence="2">SIS domain-containing protein</fullName>
    </submittedName>
</protein>
<evidence type="ECO:0000313" key="2">
    <source>
        <dbReference type="EMBL" id="PRO74355.1"/>
    </source>
</evidence>
<dbReference type="RefSeq" id="WP_020745493.1">
    <property type="nucleotide sequence ID" value="NZ_PVNP01000051.1"/>
</dbReference>
<sequence length="234" mass="25032">MSEPTDNQSVLSALYPFTGQAPAVNPNDNDELDSALVASVQAKARDSIAVKQAFFERHSKTLLAAAKRIADSYAQQGKLLTAGNGGSSCDAAHLAVEFMHPVTTGRKALPAINLSQDTAMMTAVSNDVGTEHVITRQLSALASPGDTLVVFSTSGNSANLIEACKKARAMDLSVIAFTGRTGGELQRQQLTDDCITVPSDSIHRIQECHLACYHILWDLVHSLLADNRLSQEKK</sequence>
<keyword evidence="3" id="KW-1185">Reference proteome</keyword>
<comment type="caution">
    <text evidence="2">The sequence shown here is derived from an EMBL/GenBank/DDBJ whole genome shotgun (WGS) entry which is preliminary data.</text>
</comment>
<dbReference type="InterPro" id="IPR046348">
    <property type="entry name" value="SIS_dom_sf"/>
</dbReference>
<proteinExistence type="predicted"/>
<dbReference type="SUPFAM" id="SSF53697">
    <property type="entry name" value="SIS domain"/>
    <property type="match status" value="1"/>
</dbReference>
<evidence type="ECO:0000313" key="3">
    <source>
        <dbReference type="Proteomes" id="UP000238949"/>
    </source>
</evidence>
<dbReference type="InterPro" id="IPR035461">
    <property type="entry name" value="GmhA/DiaA"/>
</dbReference>
<dbReference type="Proteomes" id="UP000238949">
    <property type="component" value="Unassembled WGS sequence"/>
</dbReference>
<dbReference type="PROSITE" id="PS51464">
    <property type="entry name" value="SIS"/>
    <property type="match status" value="1"/>
</dbReference>
<dbReference type="InterPro" id="IPR001347">
    <property type="entry name" value="SIS_dom"/>
</dbReference>
<accession>A0A2S9VDI0</accession>
<dbReference type="PANTHER" id="PTHR30390">
    <property type="entry name" value="SEDOHEPTULOSE 7-PHOSPHATE ISOMERASE / DNAA INITIATOR-ASSOCIATING FACTOR FOR REPLICATION INITIATION"/>
    <property type="match status" value="1"/>
</dbReference>
<dbReference type="OrthoDB" id="9810929at2"/>
<dbReference type="InterPro" id="IPR050099">
    <property type="entry name" value="SIS_GmhA/DiaA_subfam"/>
</dbReference>
<gene>
    <name evidence="2" type="ORF">C6Y40_06205</name>
</gene>
<dbReference type="AlphaFoldDB" id="A0A2S9VDI0"/>
<dbReference type="Gene3D" id="3.40.50.10490">
    <property type="entry name" value="Glucose-6-phosphate isomerase like protein, domain 1"/>
    <property type="match status" value="1"/>
</dbReference>
<dbReference type="CDD" id="cd05006">
    <property type="entry name" value="SIS_GmhA"/>
    <property type="match status" value="1"/>
</dbReference>
<reference evidence="3" key="1">
    <citation type="journal article" date="2020" name="Int. J. Syst. Evol. Microbiol.">
        <title>Alteromonas alba sp. nov., a marine bacterium isolated from the seawater of the West Pacific Ocean.</title>
        <authorList>
            <person name="Sun C."/>
            <person name="Wu Y.-H."/>
            <person name="Xamxidin M."/>
            <person name="Cheng H."/>
            <person name="Xu X.-W."/>
        </authorList>
    </citation>
    <scope>NUCLEOTIDE SEQUENCE [LARGE SCALE GENOMIC DNA]</scope>
    <source>
        <strain evidence="3">190</strain>
    </source>
</reference>
<feature type="domain" description="SIS" evidence="1">
    <location>
        <begin position="69"/>
        <end position="234"/>
    </location>
</feature>
<name>A0A2S9VDI0_9ALTE</name>
<dbReference type="GO" id="GO:0097367">
    <property type="term" value="F:carbohydrate derivative binding"/>
    <property type="evidence" value="ECO:0007669"/>
    <property type="project" value="InterPro"/>
</dbReference>